<proteinExistence type="predicted"/>
<organism evidence="2 3">
    <name type="scientific">Falsiporphyromonas endometrii</name>
    <dbReference type="NCBI Taxonomy" id="1387297"/>
    <lineage>
        <taxon>Bacteria</taxon>
        <taxon>Pseudomonadati</taxon>
        <taxon>Bacteroidota</taxon>
        <taxon>Bacteroidia</taxon>
        <taxon>Bacteroidales</taxon>
        <taxon>Porphyromonadaceae</taxon>
        <taxon>Falsiporphyromonas</taxon>
    </lineage>
</organism>
<keyword evidence="3" id="KW-1185">Reference proteome</keyword>
<sequence>MTNDFYIDTDSVRFRIKEILSITGSTAAAFADRCQIPRTTISNILNDKTKATLDVLNKIVKACPDISSMWIYFGYGDKENQSVDSQLPLSSDMQSSLDGQNNLLFDTFPNSESSTNDYSKDSMQMNYVSPSAPTAISSCEPSPCTLSAVSIPPVSKKVEKIMVFYSDKSYETFFPANDESNTN</sequence>
<accession>A0ABV9K519</accession>
<evidence type="ECO:0000259" key="1">
    <source>
        <dbReference type="PROSITE" id="PS50943"/>
    </source>
</evidence>
<dbReference type="CDD" id="cd00093">
    <property type="entry name" value="HTH_XRE"/>
    <property type="match status" value="1"/>
</dbReference>
<dbReference type="Pfam" id="PF01381">
    <property type="entry name" value="HTH_3"/>
    <property type="match status" value="1"/>
</dbReference>
<dbReference type="SUPFAM" id="SSF47413">
    <property type="entry name" value="lambda repressor-like DNA-binding domains"/>
    <property type="match status" value="1"/>
</dbReference>
<evidence type="ECO:0000313" key="3">
    <source>
        <dbReference type="Proteomes" id="UP001596020"/>
    </source>
</evidence>
<dbReference type="RefSeq" id="WP_380077162.1">
    <property type="nucleotide sequence ID" value="NZ_JBHSGO010000017.1"/>
</dbReference>
<name>A0ABV9K519_9PORP</name>
<comment type="caution">
    <text evidence="2">The sequence shown here is derived from an EMBL/GenBank/DDBJ whole genome shotgun (WGS) entry which is preliminary data.</text>
</comment>
<feature type="domain" description="HTH cro/C1-type" evidence="1">
    <location>
        <begin position="26"/>
        <end position="69"/>
    </location>
</feature>
<dbReference type="SMART" id="SM00530">
    <property type="entry name" value="HTH_XRE"/>
    <property type="match status" value="1"/>
</dbReference>
<protein>
    <submittedName>
        <fullName evidence="2">Helix-turn-helix domain-containing protein</fullName>
    </submittedName>
</protein>
<reference evidence="3" key="1">
    <citation type="journal article" date="2019" name="Int. J. Syst. Evol. Microbiol.">
        <title>The Global Catalogue of Microorganisms (GCM) 10K type strain sequencing project: providing services to taxonomists for standard genome sequencing and annotation.</title>
        <authorList>
            <consortium name="The Broad Institute Genomics Platform"/>
            <consortium name="The Broad Institute Genome Sequencing Center for Infectious Disease"/>
            <person name="Wu L."/>
            <person name="Ma J."/>
        </authorList>
    </citation>
    <scope>NUCLEOTIDE SEQUENCE [LARGE SCALE GENOMIC DNA]</scope>
    <source>
        <strain evidence="3">CGMCC 4.7357</strain>
    </source>
</reference>
<evidence type="ECO:0000313" key="2">
    <source>
        <dbReference type="EMBL" id="MFC4665220.1"/>
    </source>
</evidence>
<dbReference type="InterPro" id="IPR001387">
    <property type="entry name" value="Cro/C1-type_HTH"/>
</dbReference>
<dbReference type="InterPro" id="IPR010982">
    <property type="entry name" value="Lambda_DNA-bd_dom_sf"/>
</dbReference>
<dbReference type="Proteomes" id="UP001596020">
    <property type="component" value="Unassembled WGS sequence"/>
</dbReference>
<dbReference type="Gene3D" id="1.10.260.40">
    <property type="entry name" value="lambda repressor-like DNA-binding domains"/>
    <property type="match status" value="1"/>
</dbReference>
<dbReference type="EMBL" id="JBHSGO010000017">
    <property type="protein sequence ID" value="MFC4665220.1"/>
    <property type="molecule type" value="Genomic_DNA"/>
</dbReference>
<gene>
    <name evidence="2" type="ORF">ACFO3G_01060</name>
</gene>
<dbReference type="PROSITE" id="PS50943">
    <property type="entry name" value="HTH_CROC1"/>
    <property type="match status" value="1"/>
</dbReference>